<feature type="compositionally biased region" description="Low complexity" evidence="1">
    <location>
        <begin position="1"/>
        <end position="11"/>
    </location>
</feature>
<gene>
    <name evidence="2" type="ORF">GCM10010260_51810</name>
</gene>
<reference evidence="2" key="1">
    <citation type="journal article" date="2014" name="Int. J. Syst. Evol. Microbiol.">
        <title>Complete genome sequence of Corynebacterium casei LMG S-19264T (=DSM 44701T), isolated from a smear-ripened cheese.</title>
        <authorList>
            <consortium name="US DOE Joint Genome Institute (JGI-PGF)"/>
            <person name="Walter F."/>
            <person name="Albersmeier A."/>
            <person name="Kalinowski J."/>
            <person name="Ruckert C."/>
        </authorList>
    </citation>
    <scope>NUCLEOTIDE SEQUENCE</scope>
    <source>
        <strain evidence="2">JCM 4369</strain>
    </source>
</reference>
<dbReference type="AlphaFoldDB" id="A0A918IEG2"/>
<feature type="compositionally biased region" description="Basic and acidic residues" evidence="1">
    <location>
        <begin position="25"/>
        <end position="34"/>
    </location>
</feature>
<reference evidence="2" key="2">
    <citation type="submission" date="2020-09" db="EMBL/GenBank/DDBJ databases">
        <authorList>
            <person name="Sun Q."/>
            <person name="Ohkuma M."/>
        </authorList>
    </citation>
    <scope>NUCLEOTIDE SEQUENCE</scope>
    <source>
        <strain evidence="2">JCM 4369</strain>
    </source>
</reference>
<accession>A0A918IEG2</accession>
<sequence>MRHGVVAAARVPPEPAAEDGGGAVDGRDGGELGDGHASPRVVGMRRCAPASGTGPVGARGPGSAVEADGAADAQQIDVTAGGEQGGAQRCTALSAGDRFEAPHDFLPVH</sequence>
<comment type="caution">
    <text evidence="2">The sequence shown here is derived from an EMBL/GenBank/DDBJ whole genome shotgun (WGS) entry which is preliminary data.</text>
</comment>
<organism evidence="2 3">
    <name type="scientific">Streptomyces filipinensis</name>
    <dbReference type="NCBI Taxonomy" id="66887"/>
    <lineage>
        <taxon>Bacteria</taxon>
        <taxon>Bacillati</taxon>
        <taxon>Actinomycetota</taxon>
        <taxon>Actinomycetes</taxon>
        <taxon>Kitasatosporales</taxon>
        <taxon>Streptomycetaceae</taxon>
        <taxon>Streptomyces</taxon>
    </lineage>
</organism>
<dbReference type="Proteomes" id="UP000618795">
    <property type="component" value="Unassembled WGS sequence"/>
</dbReference>
<name>A0A918IEG2_9ACTN</name>
<protein>
    <submittedName>
        <fullName evidence="2">Uncharacterized protein</fullName>
    </submittedName>
</protein>
<evidence type="ECO:0000313" key="3">
    <source>
        <dbReference type="Proteomes" id="UP000618795"/>
    </source>
</evidence>
<feature type="region of interest" description="Disordered" evidence="1">
    <location>
        <begin position="1"/>
        <end position="72"/>
    </location>
</feature>
<proteinExistence type="predicted"/>
<dbReference type="EMBL" id="BMTD01000012">
    <property type="protein sequence ID" value="GGV07671.1"/>
    <property type="molecule type" value="Genomic_DNA"/>
</dbReference>
<evidence type="ECO:0000256" key="1">
    <source>
        <dbReference type="SAM" id="MobiDB-lite"/>
    </source>
</evidence>
<evidence type="ECO:0000313" key="2">
    <source>
        <dbReference type="EMBL" id="GGV07671.1"/>
    </source>
</evidence>
<keyword evidence="3" id="KW-1185">Reference proteome</keyword>